<evidence type="ECO:0000313" key="2">
    <source>
        <dbReference type="EMBL" id="PFG27050.1"/>
    </source>
</evidence>
<gene>
    <name evidence="2" type="ORF">ATK06_0096</name>
</gene>
<reference evidence="2 3" key="1">
    <citation type="submission" date="2017-10" db="EMBL/GenBank/DDBJ databases">
        <title>Sequencing the genomes of 1000 actinobacteria strains.</title>
        <authorList>
            <person name="Klenk H.-P."/>
        </authorList>
    </citation>
    <scope>NUCLEOTIDE SEQUENCE [LARGE SCALE GENOMIC DNA]</scope>
    <source>
        <strain evidence="2 3">DSM 20688</strain>
    </source>
</reference>
<feature type="chain" id="PRO_5013196657" description="Trypsin" evidence="1">
    <location>
        <begin position="27"/>
        <end position="366"/>
    </location>
</feature>
<organism evidence="2 3">
    <name type="scientific">Corynebacterium renale</name>
    <dbReference type="NCBI Taxonomy" id="1724"/>
    <lineage>
        <taxon>Bacteria</taxon>
        <taxon>Bacillati</taxon>
        <taxon>Actinomycetota</taxon>
        <taxon>Actinomycetes</taxon>
        <taxon>Mycobacteriales</taxon>
        <taxon>Corynebacteriaceae</taxon>
        <taxon>Corynebacterium</taxon>
    </lineage>
</organism>
<comment type="caution">
    <text evidence="2">The sequence shown here is derived from an EMBL/GenBank/DDBJ whole genome shotgun (WGS) entry which is preliminary data.</text>
</comment>
<keyword evidence="3" id="KW-1185">Reference proteome</keyword>
<name>A0A2A9DM98_9CORY</name>
<dbReference type="SUPFAM" id="SSF50494">
    <property type="entry name" value="Trypsin-like serine proteases"/>
    <property type="match status" value="1"/>
</dbReference>
<evidence type="ECO:0000256" key="1">
    <source>
        <dbReference type="SAM" id="SignalP"/>
    </source>
</evidence>
<dbReference type="OrthoDB" id="4536940at2"/>
<dbReference type="InterPro" id="IPR043504">
    <property type="entry name" value="Peptidase_S1_PA_chymotrypsin"/>
</dbReference>
<dbReference type="EMBL" id="PDJF01000001">
    <property type="protein sequence ID" value="PFG27050.1"/>
    <property type="molecule type" value="Genomic_DNA"/>
</dbReference>
<protein>
    <recommendedName>
        <fullName evidence="4">Trypsin</fullName>
    </recommendedName>
</protein>
<evidence type="ECO:0008006" key="4">
    <source>
        <dbReference type="Google" id="ProtNLM"/>
    </source>
</evidence>
<feature type="signal peptide" evidence="1">
    <location>
        <begin position="1"/>
        <end position="26"/>
    </location>
</feature>
<dbReference type="STRING" id="1724.GCA_001044175_00194"/>
<dbReference type="AlphaFoldDB" id="A0A2A9DM98"/>
<proteinExistence type="predicted"/>
<dbReference type="RefSeq" id="WP_098388653.1">
    <property type="nucleotide sequence ID" value="NZ_LS483464.1"/>
</dbReference>
<accession>A0A2A9DM98</accession>
<dbReference type="Gene3D" id="2.40.10.10">
    <property type="entry name" value="Trypsin-like serine proteases"/>
    <property type="match status" value="2"/>
</dbReference>
<evidence type="ECO:0000313" key="3">
    <source>
        <dbReference type="Proteomes" id="UP000221653"/>
    </source>
</evidence>
<sequence length="366" mass="37672">MKSKVGTLAATVCAAVVALGTVPATAAENATTTQGHDAQEIQRGPVTDALNQARAQLSSVGIEAPELPTDVLMEADRVVTDVQNRVQDAVNQSRVQFESLGEASKHVTDPLLNYPNYTWTNDPVSQVLAGKAPGSGPVLHRAPGSYYDAPRVPQESVAAERQGKALFGAGTPIYLGKHSLCTLTAVGTDAQGRKVGLTVGHCGTVGQEVRSADAVTVGPAGTVVRGGSGAPFSVIEFGSNTVLTDNYNGVKVDGVGGAATTGDRVCKFGVATGWTCGYTLLGSGLQSTSHMAAMQGDSGAPVMRGNHVVGVVDGGLWANPALVSRSPLQGVFHMPVVSFAMDNVIRQLNQGDATAVGYGFTPYVQK</sequence>
<dbReference type="CDD" id="cd21112">
    <property type="entry name" value="alphaLP-like"/>
    <property type="match status" value="1"/>
</dbReference>
<dbReference type="Proteomes" id="UP000221653">
    <property type="component" value="Unassembled WGS sequence"/>
</dbReference>
<keyword evidence="1" id="KW-0732">Signal</keyword>
<dbReference type="InterPro" id="IPR009003">
    <property type="entry name" value="Peptidase_S1_PA"/>
</dbReference>